<dbReference type="AlphaFoldDB" id="A0A9D9DYB3"/>
<reference evidence="1" key="2">
    <citation type="journal article" date="2021" name="PeerJ">
        <title>Extensive microbial diversity within the chicken gut microbiome revealed by metagenomics and culture.</title>
        <authorList>
            <person name="Gilroy R."/>
            <person name="Ravi A."/>
            <person name="Getino M."/>
            <person name="Pursley I."/>
            <person name="Horton D.L."/>
            <person name="Alikhan N.F."/>
            <person name="Baker D."/>
            <person name="Gharbi K."/>
            <person name="Hall N."/>
            <person name="Watson M."/>
            <person name="Adriaenssens E.M."/>
            <person name="Foster-Nyarko E."/>
            <person name="Jarju S."/>
            <person name="Secka A."/>
            <person name="Antonio M."/>
            <person name="Oren A."/>
            <person name="Chaudhuri R.R."/>
            <person name="La Ragione R."/>
            <person name="Hildebrand F."/>
            <person name="Pallen M.J."/>
        </authorList>
    </citation>
    <scope>NUCLEOTIDE SEQUENCE</scope>
    <source>
        <strain evidence="1">F6-4510</strain>
    </source>
</reference>
<dbReference type="SUPFAM" id="SSF53474">
    <property type="entry name" value="alpha/beta-Hydrolases"/>
    <property type="match status" value="1"/>
</dbReference>
<gene>
    <name evidence="1" type="ORF">IAC55_08135</name>
</gene>
<comment type="caution">
    <text evidence="1">The sequence shown here is derived from an EMBL/GenBank/DDBJ whole genome shotgun (WGS) entry which is preliminary data.</text>
</comment>
<dbReference type="PANTHER" id="PTHR46438:SF2">
    <property type="entry name" value="ALPHA_BETA-HYDROLASES SUPERFAMILY PROTEIN"/>
    <property type="match status" value="1"/>
</dbReference>
<dbReference type="Proteomes" id="UP000823611">
    <property type="component" value="Unassembled WGS sequence"/>
</dbReference>
<evidence type="ECO:0008006" key="3">
    <source>
        <dbReference type="Google" id="ProtNLM"/>
    </source>
</evidence>
<dbReference type="Gene3D" id="3.40.50.1820">
    <property type="entry name" value="alpha/beta hydrolase"/>
    <property type="match status" value="1"/>
</dbReference>
<organism evidence="1 2">
    <name type="scientific">Candidatus Fimicola merdigallinarum</name>
    <dbReference type="NCBI Taxonomy" id="2840819"/>
    <lineage>
        <taxon>Bacteria</taxon>
        <taxon>Bacillati</taxon>
        <taxon>Bacillota</taxon>
        <taxon>Clostridia</taxon>
        <taxon>Lachnospirales</taxon>
        <taxon>Lachnospiraceae</taxon>
        <taxon>Lachnospiraceae incertae sedis</taxon>
        <taxon>Candidatus Fimicola</taxon>
    </lineage>
</organism>
<dbReference type="EMBL" id="JADIMX010000157">
    <property type="protein sequence ID" value="MBO8435270.1"/>
    <property type="molecule type" value="Genomic_DNA"/>
</dbReference>
<evidence type="ECO:0000313" key="2">
    <source>
        <dbReference type="Proteomes" id="UP000823611"/>
    </source>
</evidence>
<name>A0A9D9DYB3_9FIRM</name>
<dbReference type="PANTHER" id="PTHR46438">
    <property type="entry name" value="ALPHA/BETA-HYDROLASES SUPERFAMILY PROTEIN"/>
    <property type="match status" value="1"/>
</dbReference>
<protein>
    <recommendedName>
        <fullName evidence="3">Alpha/beta hydrolase</fullName>
    </recommendedName>
</protein>
<sequence>MKNKNILKKTALLSGIIALPVLLSRGSFKLSQFSCKDTDEEGFFYDSSFGPIHYNIKGVGEPLLLIHSVNYLGASMKEWEQNVDELSYKYKVITIDLPSFGKSEKTKTTFTAYNYALIINKFINDVVGEPCNVIASGTSCGFALMSNRLESGNIKKLMLINPTGITESDIPQNYDTRILRLHEMPYLGTILYALKSSKANINRMLESKVFYGKENITDDFREKCRLYAHRKGVDSKFAFASYVSKFMDTDIKATFEGTKTPLYVVWGEENVVSPIENVDILEELRPDVTFAIFEYTRMLPHYENSEKFNAIVEEFFN</sequence>
<reference evidence="1" key="1">
    <citation type="submission" date="2020-10" db="EMBL/GenBank/DDBJ databases">
        <authorList>
            <person name="Gilroy R."/>
        </authorList>
    </citation>
    <scope>NUCLEOTIDE SEQUENCE</scope>
    <source>
        <strain evidence="1">F6-4510</strain>
    </source>
</reference>
<proteinExistence type="predicted"/>
<dbReference type="InterPro" id="IPR029058">
    <property type="entry name" value="AB_hydrolase_fold"/>
</dbReference>
<evidence type="ECO:0000313" key="1">
    <source>
        <dbReference type="EMBL" id="MBO8435270.1"/>
    </source>
</evidence>
<accession>A0A9D9DYB3</accession>